<evidence type="ECO:0000313" key="1">
    <source>
        <dbReference type="EMBL" id="KAI3709512.1"/>
    </source>
</evidence>
<sequence length="151" mass="16285">MVAGTTFASGEALHTATLRLLAMVSTRYTHQSGLAGPTTTLRLFPTHAMETRLPIDPTALTILSFMWPSEASSPPATLSPTTRVQPRLRSASTFRPTPLSRSTETPPAAGAKIDGAHLHGSPAISPFDHRRDHIDDHTLSTFFLSVLTPFL</sequence>
<comment type="caution">
    <text evidence="1">The sequence shown here is derived from an EMBL/GenBank/DDBJ whole genome shotgun (WGS) entry which is preliminary data.</text>
</comment>
<accession>A0ACB9AI21</accession>
<dbReference type="Proteomes" id="UP001055811">
    <property type="component" value="Linkage Group LG07"/>
</dbReference>
<proteinExistence type="predicted"/>
<dbReference type="EMBL" id="CM042015">
    <property type="protein sequence ID" value="KAI3709512.1"/>
    <property type="molecule type" value="Genomic_DNA"/>
</dbReference>
<name>A0ACB9AI21_CICIN</name>
<keyword evidence="2" id="KW-1185">Reference proteome</keyword>
<gene>
    <name evidence="1" type="ORF">L2E82_39274</name>
</gene>
<reference evidence="1 2" key="2">
    <citation type="journal article" date="2022" name="Mol. Ecol. Resour.">
        <title>The genomes of chicory, endive, great burdock and yacon provide insights into Asteraceae paleo-polyploidization history and plant inulin production.</title>
        <authorList>
            <person name="Fan W."/>
            <person name="Wang S."/>
            <person name="Wang H."/>
            <person name="Wang A."/>
            <person name="Jiang F."/>
            <person name="Liu H."/>
            <person name="Zhao H."/>
            <person name="Xu D."/>
            <person name="Zhang Y."/>
        </authorList>
    </citation>
    <scope>NUCLEOTIDE SEQUENCE [LARGE SCALE GENOMIC DNA]</scope>
    <source>
        <strain evidence="2">cv. Punajuju</strain>
        <tissue evidence="1">Leaves</tissue>
    </source>
</reference>
<reference evidence="2" key="1">
    <citation type="journal article" date="2022" name="Mol. Ecol. Resour.">
        <title>The genomes of chicory, endive, great burdock and yacon provide insights into Asteraceae palaeo-polyploidization history and plant inulin production.</title>
        <authorList>
            <person name="Fan W."/>
            <person name="Wang S."/>
            <person name="Wang H."/>
            <person name="Wang A."/>
            <person name="Jiang F."/>
            <person name="Liu H."/>
            <person name="Zhao H."/>
            <person name="Xu D."/>
            <person name="Zhang Y."/>
        </authorList>
    </citation>
    <scope>NUCLEOTIDE SEQUENCE [LARGE SCALE GENOMIC DNA]</scope>
    <source>
        <strain evidence="2">cv. Punajuju</strain>
    </source>
</reference>
<organism evidence="1 2">
    <name type="scientific">Cichorium intybus</name>
    <name type="common">Chicory</name>
    <dbReference type="NCBI Taxonomy" id="13427"/>
    <lineage>
        <taxon>Eukaryota</taxon>
        <taxon>Viridiplantae</taxon>
        <taxon>Streptophyta</taxon>
        <taxon>Embryophyta</taxon>
        <taxon>Tracheophyta</taxon>
        <taxon>Spermatophyta</taxon>
        <taxon>Magnoliopsida</taxon>
        <taxon>eudicotyledons</taxon>
        <taxon>Gunneridae</taxon>
        <taxon>Pentapetalae</taxon>
        <taxon>asterids</taxon>
        <taxon>campanulids</taxon>
        <taxon>Asterales</taxon>
        <taxon>Asteraceae</taxon>
        <taxon>Cichorioideae</taxon>
        <taxon>Cichorieae</taxon>
        <taxon>Cichoriinae</taxon>
        <taxon>Cichorium</taxon>
    </lineage>
</organism>
<evidence type="ECO:0000313" key="2">
    <source>
        <dbReference type="Proteomes" id="UP001055811"/>
    </source>
</evidence>
<protein>
    <submittedName>
        <fullName evidence="1">Uncharacterized protein</fullName>
    </submittedName>
</protein>